<dbReference type="AlphaFoldDB" id="A0AAU8FKG0"/>
<gene>
    <name evidence="5" type="primary">ssb</name>
    <name evidence="5" type="ORF">ABV298_00870</name>
</gene>
<dbReference type="CDD" id="cd04496">
    <property type="entry name" value="SSB_OBF"/>
    <property type="match status" value="1"/>
</dbReference>
<accession>A0AAU8FKG0</accession>
<dbReference type="GO" id="GO:0006260">
    <property type="term" value="P:DNA replication"/>
    <property type="evidence" value="ECO:0007669"/>
    <property type="project" value="InterPro"/>
</dbReference>
<protein>
    <recommendedName>
        <fullName evidence="2 3">Single-stranded DNA-binding protein</fullName>
    </recommendedName>
</protein>
<keyword evidence="1 2" id="KW-0238">DNA-binding</keyword>
<evidence type="ECO:0000256" key="1">
    <source>
        <dbReference type="ARBA" id="ARBA00023125"/>
    </source>
</evidence>
<dbReference type="EMBL" id="CP159289">
    <property type="protein sequence ID" value="XCH25015.1"/>
    <property type="molecule type" value="Genomic_DNA"/>
</dbReference>
<feature type="compositionally biased region" description="Low complexity" evidence="4">
    <location>
        <begin position="107"/>
        <end position="125"/>
    </location>
</feature>
<feature type="region of interest" description="Disordered" evidence="4">
    <location>
        <begin position="102"/>
        <end position="134"/>
    </location>
</feature>
<dbReference type="Pfam" id="PF00436">
    <property type="entry name" value="SSB"/>
    <property type="match status" value="1"/>
</dbReference>
<dbReference type="GO" id="GO:0003697">
    <property type="term" value="F:single-stranded DNA binding"/>
    <property type="evidence" value="ECO:0007669"/>
    <property type="project" value="InterPro"/>
</dbReference>
<evidence type="ECO:0000256" key="3">
    <source>
        <dbReference type="RuleBase" id="RU000524"/>
    </source>
</evidence>
<reference evidence="5" key="1">
    <citation type="submission" date="2024-06" db="EMBL/GenBank/DDBJ databases">
        <title>Sequencing and assembly of the genome of Dyadobacter sp. strain 676, a symbiont of Cyamopsis tetragonoloba.</title>
        <authorList>
            <person name="Guro P."/>
            <person name="Sazanova A."/>
            <person name="Kuznetsova I."/>
            <person name="Belimov A."/>
            <person name="Safronova V."/>
        </authorList>
    </citation>
    <scope>NUCLEOTIDE SEQUENCE</scope>
    <source>
        <strain evidence="5">676</strain>
    </source>
</reference>
<dbReference type="PIRSF" id="PIRSF002070">
    <property type="entry name" value="SSB"/>
    <property type="match status" value="1"/>
</dbReference>
<organism evidence="5">
    <name type="scientific">Dyadobacter sp. 676</name>
    <dbReference type="NCBI Taxonomy" id="3088362"/>
    <lineage>
        <taxon>Bacteria</taxon>
        <taxon>Pseudomonadati</taxon>
        <taxon>Bacteroidota</taxon>
        <taxon>Cytophagia</taxon>
        <taxon>Cytophagales</taxon>
        <taxon>Spirosomataceae</taxon>
        <taxon>Dyadobacter</taxon>
    </lineage>
</organism>
<evidence type="ECO:0000313" key="5">
    <source>
        <dbReference type="EMBL" id="XCH25015.1"/>
    </source>
</evidence>
<dbReference type="Gene3D" id="2.40.50.140">
    <property type="entry name" value="Nucleic acid-binding proteins"/>
    <property type="match status" value="1"/>
</dbReference>
<dbReference type="RefSeq" id="WP_353720320.1">
    <property type="nucleotide sequence ID" value="NZ_CP159289.1"/>
</dbReference>
<dbReference type="SUPFAM" id="SSF50249">
    <property type="entry name" value="Nucleic acid-binding proteins"/>
    <property type="match status" value="1"/>
</dbReference>
<dbReference type="InterPro" id="IPR012340">
    <property type="entry name" value="NA-bd_OB-fold"/>
</dbReference>
<evidence type="ECO:0000256" key="2">
    <source>
        <dbReference type="PIRNR" id="PIRNR002070"/>
    </source>
</evidence>
<dbReference type="NCBIfam" id="TIGR00621">
    <property type="entry name" value="ssb"/>
    <property type="match status" value="1"/>
</dbReference>
<sequence>MKQIQIIGNIGRDATLHSNNGNEFVRFSVAVSEKFKTGNGETKENTDWFSVFLTQKSLLPYLKKGTSVFVQGKLGVQVRRNEQTGAHFADLTVNAEKVQLLSAGNNGQSSGQPAAQPAVPASPSAEKSDDDLPF</sequence>
<dbReference type="PROSITE" id="PS50935">
    <property type="entry name" value="SSB"/>
    <property type="match status" value="1"/>
</dbReference>
<name>A0AAU8FKG0_9BACT</name>
<proteinExistence type="predicted"/>
<dbReference type="InterPro" id="IPR011344">
    <property type="entry name" value="ssDNA-bd"/>
</dbReference>
<evidence type="ECO:0000256" key="4">
    <source>
        <dbReference type="SAM" id="MobiDB-lite"/>
    </source>
</evidence>
<dbReference type="InterPro" id="IPR000424">
    <property type="entry name" value="Primosome_PriB/ssb"/>
</dbReference>